<gene>
    <name evidence="2" type="ORF">P43SY_004209</name>
</gene>
<evidence type="ECO:0008006" key="4">
    <source>
        <dbReference type="Google" id="ProtNLM"/>
    </source>
</evidence>
<dbReference type="PANTHER" id="PTHR15907">
    <property type="entry name" value="DUF614 FAMILY PROTEIN-RELATED"/>
    <property type="match status" value="1"/>
</dbReference>
<keyword evidence="1" id="KW-1133">Transmembrane helix</keyword>
<feature type="transmembrane region" description="Helical" evidence="1">
    <location>
        <begin position="77"/>
        <end position="95"/>
    </location>
</feature>
<keyword evidence="1" id="KW-0812">Transmembrane</keyword>
<reference evidence="2" key="1">
    <citation type="submission" date="2021-12" db="EMBL/GenBank/DDBJ databases">
        <title>Prjna785345.</title>
        <authorList>
            <person name="Rujirawat T."/>
            <person name="Krajaejun T."/>
        </authorList>
    </citation>
    <scope>NUCLEOTIDE SEQUENCE</scope>
    <source>
        <strain evidence="2">Pi057C3</strain>
    </source>
</reference>
<accession>A0AAD5LUN4</accession>
<keyword evidence="3" id="KW-1185">Reference proteome</keyword>
<sequence>MQFEPPTKPTDVAVSINAGSGDDGSSAGTDHNGLVTGRWKTGLFGFTDSLVPNGVMSFCCPAVSVAQIAARVGMMPFYHVLALFGGLYFLSFMAAVTESTFWSLLCWLAIIVSVLCHLRMRWRLRAIFAIPGSPVEDALVSLFCGCCSIAQMASHVESYEPGTFAFAPRETLQGYAFN</sequence>
<keyword evidence="1" id="KW-0472">Membrane</keyword>
<dbReference type="Pfam" id="PF04749">
    <property type="entry name" value="PLAC8"/>
    <property type="match status" value="1"/>
</dbReference>
<proteinExistence type="predicted"/>
<dbReference type="NCBIfam" id="TIGR01571">
    <property type="entry name" value="A_thal_Cys_rich"/>
    <property type="match status" value="1"/>
</dbReference>
<dbReference type="AlphaFoldDB" id="A0AAD5LUN4"/>
<name>A0AAD5LUN4_PYTIN</name>
<evidence type="ECO:0000313" key="2">
    <source>
        <dbReference type="EMBL" id="KAJ0393767.1"/>
    </source>
</evidence>
<feature type="transmembrane region" description="Helical" evidence="1">
    <location>
        <begin position="101"/>
        <end position="118"/>
    </location>
</feature>
<evidence type="ECO:0000313" key="3">
    <source>
        <dbReference type="Proteomes" id="UP001209570"/>
    </source>
</evidence>
<evidence type="ECO:0000256" key="1">
    <source>
        <dbReference type="SAM" id="Phobius"/>
    </source>
</evidence>
<dbReference type="Proteomes" id="UP001209570">
    <property type="component" value="Unassembled WGS sequence"/>
</dbReference>
<protein>
    <recommendedName>
        <fullName evidence="4">Transmembrane protein</fullName>
    </recommendedName>
</protein>
<organism evidence="2 3">
    <name type="scientific">Pythium insidiosum</name>
    <name type="common">Pythiosis disease agent</name>
    <dbReference type="NCBI Taxonomy" id="114742"/>
    <lineage>
        <taxon>Eukaryota</taxon>
        <taxon>Sar</taxon>
        <taxon>Stramenopiles</taxon>
        <taxon>Oomycota</taxon>
        <taxon>Peronosporomycetes</taxon>
        <taxon>Pythiales</taxon>
        <taxon>Pythiaceae</taxon>
        <taxon>Pythium</taxon>
    </lineage>
</organism>
<comment type="caution">
    <text evidence="2">The sequence shown here is derived from an EMBL/GenBank/DDBJ whole genome shotgun (WGS) entry which is preliminary data.</text>
</comment>
<dbReference type="EMBL" id="JAKCXM010000464">
    <property type="protein sequence ID" value="KAJ0393767.1"/>
    <property type="molecule type" value="Genomic_DNA"/>
</dbReference>
<dbReference type="InterPro" id="IPR006461">
    <property type="entry name" value="PLAC_motif_containing"/>
</dbReference>